<evidence type="ECO:0000259" key="4">
    <source>
        <dbReference type="PROSITE" id="PS50111"/>
    </source>
</evidence>
<dbReference type="GO" id="GO:0007165">
    <property type="term" value="P:signal transduction"/>
    <property type="evidence" value="ECO:0007669"/>
    <property type="project" value="UniProtKB-KW"/>
</dbReference>
<dbReference type="InterPro" id="IPR004090">
    <property type="entry name" value="Chemotax_Me-accpt_rcpt"/>
</dbReference>
<accession>Q2RYA9</accession>
<dbReference type="AlphaFoldDB" id="Q2RYA9"/>
<dbReference type="GO" id="GO:0006935">
    <property type="term" value="P:chemotaxis"/>
    <property type="evidence" value="ECO:0007669"/>
    <property type="project" value="UniProtKB-KW"/>
</dbReference>
<evidence type="ECO:0000313" key="5">
    <source>
        <dbReference type="EMBL" id="ABC20886.1"/>
    </source>
</evidence>
<name>Q2RYA9_RHORT</name>
<dbReference type="Proteomes" id="UP000001929">
    <property type="component" value="Chromosome"/>
</dbReference>
<dbReference type="PANTHER" id="PTHR43531">
    <property type="entry name" value="PROTEIN ICFG"/>
    <property type="match status" value="1"/>
</dbReference>
<dbReference type="STRING" id="269796.Rru_A0081"/>
<evidence type="ECO:0000256" key="3">
    <source>
        <dbReference type="PROSITE-ProRule" id="PRU00284"/>
    </source>
</evidence>
<dbReference type="EMBL" id="CP000230">
    <property type="protein sequence ID" value="ABC20886.1"/>
    <property type="molecule type" value="Genomic_DNA"/>
</dbReference>
<dbReference type="SUPFAM" id="SSF58104">
    <property type="entry name" value="Methyl-accepting chemotaxis protein (MCP) signaling domain"/>
    <property type="match status" value="1"/>
</dbReference>
<dbReference type="PRINTS" id="PR00260">
    <property type="entry name" value="CHEMTRNSDUCR"/>
</dbReference>
<evidence type="ECO:0000256" key="2">
    <source>
        <dbReference type="ARBA" id="ARBA00029447"/>
    </source>
</evidence>
<dbReference type="PANTHER" id="PTHR43531:SF11">
    <property type="entry name" value="METHYL-ACCEPTING CHEMOTAXIS PROTEIN 3"/>
    <property type="match status" value="1"/>
</dbReference>
<proteinExistence type="inferred from homology"/>
<keyword evidence="1" id="KW-0145">Chemotaxis</keyword>
<dbReference type="PATRIC" id="fig|269796.9.peg.134"/>
<protein>
    <submittedName>
        <fullName evidence="5">Chemotaxis sensory transducer</fullName>
    </submittedName>
</protein>
<dbReference type="GO" id="GO:0004888">
    <property type="term" value="F:transmembrane signaling receptor activity"/>
    <property type="evidence" value="ECO:0007669"/>
    <property type="project" value="InterPro"/>
</dbReference>
<feature type="domain" description="Methyl-accepting transducer" evidence="4">
    <location>
        <begin position="39"/>
        <end position="97"/>
    </location>
</feature>
<comment type="similarity">
    <text evidence="2">Belongs to the methyl-accepting chemotaxis (MCP) protein family.</text>
</comment>
<evidence type="ECO:0000256" key="1">
    <source>
        <dbReference type="ARBA" id="ARBA00022500"/>
    </source>
</evidence>
<evidence type="ECO:0000313" key="6">
    <source>
        <dbReference type="Proteomes" id="UP000001929"/>
    </source>
</evidence>
<keyword evidence="3" id="KW-0807">Transducer</keyword>
<dbReference type="EnsemblBacteria" id="ABC20886">
    <property type="protein sequence ID" value="ABC20886"/>
    <property type="gene ID" value="Rru_A0081"/>
</dbReference>
<dbReference type="PhylomeDB" id="Q2RYA9"/>
<gene>
    <name evidence="5" type="ordered locus">Rru_A0081</name>
</gene>
<dbReference type="eggNOG" id="COG0840">
    <property type="taxonomic scope" value="Bacteria"/>
</dbReference>
<dbReference type="Gene3D" id="1.10.287.950">
    <property type="entry name" value="Methyl-accepting chemotaxis protein"/>
    <property type="match status" value="1"/>
</dbReference>
<dbReference type="Gene3D" id="3.30.450.20">
    <property type="entry name" value="PAS domain"/>
    <property type="match status" value="1"/>
</dbReference>
<dbReference type="PROSITE" id="PS50111">
    <property type="entry name" value="CHEMOTAXIS_TRANSDUC_2"/>
    <property type="match status" value="1"/>
</dbReference>
<sequence length="362" mass="39584">MTVPAKEGRHPSSPTRDRVAPETIIALIADVQSATAGKISEIRAVTSRTKILALNALIESARAGEMGRGFAVVANEVKGVSDEVTQIASALENELSNKVALLDRIGREIVDDLRLQRGQRLIDLALNAVELIDRNLFERTCDVRWWATENAVVDCLALPRAETRAFAARRLAVILGAYTVYLDLWICDGEGRVIASGRPERYRTEGQNVAGERWFQEAMASENGEDYSLADIAVNRVLGGQPVATYGAAIREGDHNDGRLLGVLGVHFDWTPQARTIVEGVRFTEGEAARSRALLLDATMRVIAASDGKGLLSERFVLKTDGRASGYYQLSDGTQVGFHRTPGYETYKGLGWYGCVIQHPET</sequence>
<reference evidence="5 6" key="1">
    <citation type="journal article" date="2011" name="Stand. Genomic Sci.">
        <title>Complete genome sequence of Rhodospirillum rubrum type strain (S1).</title>
        <authorList>
            <person name="Munk A.C."/>
            <person name="Copeland A."/>
            <person name="Lucas S."/>
            <person name="Lapidus A."/>
            <person name="Del Rio T.G."/>
            <person name="Barry K."/>
            <person name="Detter J.C."/>
            <person name="Hammon N."/>
            <person name="Israni S."/>
            <person name="Pitluck S."/>
            <person name="Brettin T."/>
            <person name="Bruce D."/>
            <person name="Han C."/>
            <person name="Tapia R."/>
            <person name="Gilna P."/>
            <person name="Schmutz J."/>
            <person name="Larimer F."/>
            <person name="Land M."/>
            <person name="Kyrpides N.C."/>
            <person name="Mavromatis K."/>
            <person name="Richardson P."/>
            <person name="Rohde M."/>
            <person name="Goker M."/>
            <person name="Klenk H.P."/>
            <person name="Zhang Y."/>
            <person name="Roberts G.P."/>
            <person name="Reslewic S."/>
            <person name="Schwartz D.C."/>
        </authorList>
    </citation>
    <scope>NUCLEOTIDE SEQUENCE [LARGE SCALE GENOMIC DNA]</scope>
    <source>
        <strain evidence="6">ATCC 11170 / ATH 1.1.1 / DSM 467 / LMG 4362 / NCIMB 8255 / S1</strain>
    </source>
</reference>
<dbReference type="GO" id="GO:0005886">
    <property type="term" value="C:plasma membrane"/>
    <property type="evidence" value="ECO:0007669"/>
    <property type="project" value="TreeGrafter"/>
</dbReference>
<dbReference type="InterPro" id="IPR004089">
    <property type="entry name" value="MCPsignal_dom"/>
</dbReference>
<dbReference type="KEGG" id="rru:Rru_A0081"/>
<organism evidence="5 6">
    <name type="scientific">Rhodospirillum rubrum (strain ATCC 11170 / ATH 1.1.1 / DSM 467 / LMG 4362 / NCIMB 8255 / S1)</name>
    <dbReference type="NCBI Taxonomy" id="269796"/>
    <lineage>
        <taxon>Bacteria</taxon>
        <taxon>Pseudomonadati</taxon>
        <taxon>Pseudomonadota</taxon>
        <taxon>Alphaproteobacteria</taxon>
        <taxon>Rhodospirillales</taxon>
        <taxon>Rhodospirillaceae</taxon>
        <taxon>Rhodospirillum</taxon>
    </lineage>
</organism>
<keyword evidence="6" id="KW-1185">Reference proteome</keyword>
<dbReference type="HOGENOM" id="CLU_047366_0_0_5"/>
<dbReference type="InterPro" id="IPR051310">
    <property type="entry name" value="MCP_chemotaxis"/>
</dbReference>
<dbReference type="RefSeq" id="WP_011387842.1">
    <property type="nucleotide sequence ID" value="NC_007643.1"/>
</dbReference>
<dbReference type="Pfam" id="PF00015">
    <property type="entry name" value="MCPsignal"/>
    <property type="match status" value="1"/>
</dbReference>